<keyword evidence="4" id="KW-0934">Plastid</keyword>
<keyword evidence="2" id="KW-0687">Ribonucleoprotein</keyword>
<sequence>MVKLRLKRCGRKQLPIHKLEQLRKYIFDIFDIEIERIRFEQFFNSKNLLERLKLFRYAVYRARINRRYDSLIERNRKRGMLLPF</sequence>
<dbReference type="AlphaFoldDB" id="A0A1S6XVB4"/>
<dbReference type="PROSITE" id="PS00732">
    <property type="entry name" value="RIBOSOMAL_S16"/>
    <property type="match status" value="1"/>
</dbReference>
<gene>
    <name evidence="4" type="primary">rps16</name>
    <name evidence="4" type="ORF">AYK71_123</name>
</gene>
<keyword evidence="4" id="KW-0150">Chloroplast</keyword>
<organism evidence="4">
    <name type="scientific">Pityopsis falcata</name>
    <dbReference type="NCBI Taxonomy" id="681117"/>
    <lineage>
        <taxon>Eukaryota</taxon>
        <taxon>Viridiplantae</taxon>
        <taxon>Streptophyta</taxon>
        <taxon>Embryophyta</taxon>
        <taxon>Tracheophyta</taxon>
        <taxon>Spermatophyta</taxon>
        <taxon>Magnoliopsida</taxon>
        <taxon>eudicotyledons</taxon>
        <taxon>Gunneridae</taxon>
        <taxon>Pentapetalae</taxon>
        <taxon>asterids</taxon>
        <taxon>campanulids</taxon>
        <taxon>Asterales</taxon>
        <taxon>Asteraceae</taxon>
        <taxon>Asteroideae</taxon>
        <taxon>Astereae</taxon>
        <taxon>North American clade</taxon>
        <taxon>Chrysopsidinae</taxon>
        <taxon>Pityopsis</taxon>
    </lineage>
</organism>
<evidence type="ECO:0000256" key="2">
    <source>
        <dbReference type="ARBA" id="ARBA00023274"/>
    </source>
</evidence>
<reference evidence="4" key="1">
    <citation type="submission" date="2016-10" db="EMBL/GenBank/DDBJ databases">
        <title>Complete chloroplast genome comparison for species of Pityopsis (Asteraceae): assembly, annotation, and phylogenetic relationships.</title>
        <authorList>
            <person name="Hatmaker A.E."/>
            <person name="Rineheart T.A."/>
            <person name="Schilling E.E."/>
            <person name="Carroll J."/>
            <person name="Lane T.S."/>
            <person name="Trigiano R.N."/>
            <person name="Wadl P.A."/>
            <person name="Staton M.E."/>
        </authorList>
    </citation>
    <scope>NUCLEOTIDE SEQUENCE</scope>
    <source>
        <tissue evidence="4">Leaf</tissue>
    </source>
</reference>
<dbReference type="GO" id="GO:0006412">
    <property type="term" value="P:translation"/>
    <property type="evidence" value="ECO:0007669"/>
    <property type="project" value="InterPro"/>
</dbReference>
<geneLocation type="chloroplast" evidence="4"/>
<protein>
    <recommendedName>
        <fullName evidence="3">30S ribosomal protein S16, chloroplastic</fullName>
    </recommendedName>
</protein>
<evidence type="ECO:0000256" key="3">
    <source>
        <dbReference type="ARBA" id="ARBA00035371"/>
    </source>
</evidence>
<dbReference type="EMBL" id="KY045817">
    <property type="protein sequence ID" value="AQX33589.1"/>
    <property type="molecule type" value="Genomic_DNA"/>
</dbReference>
<dbReference type="GO" id="GO:1990904">
    <property type="term" value="C:ribonucleoprotein complex"/>
    <property type="evidence" value="ECO:0007669"/>
    <property type="project" value="UniProtKB-KW"/>
</dbReference>
<accession>A0A1S6XVB4</accession>
<proteinExistence type="predicted"/>
<evidence type="ECO:0000256" key="1">
    <source>
        <dbReference type="ARBA" id="ARBA00022980"/>
    </source>
</evidence>
<evidence type="ECO:0000313" key="4">
    <source>
        <dbReference type="EMBL" id="AQX33589.1"/>
    </source>
</evidence>
<dbReference type="GO" id="GO:0005840">
    <property type="term" value="C:ribosome"/>
    <property type="evidence" value="ECO:0007669"/>
    <property type="project" value="UniProtKB-KW"/>
</dbReference>
<dbReference type="GO" id="GO:0003735">
    <property type="term" value="F:structural constituent of ribosome"/>
    <property type="evidence" value="ECO:0007669"/>
    <property type="project" value="InterPro"/>
</dbReference>
<name>A0A1S6XVB4_9ASTR</name>
<dbReference type="InterPro" id="IPR020592">
    <property type="entry name" value="Ribosomal_bS16_CS"/>
</dbReference>
<keyword evidence="1 4" id="KW-0689">Ribosomal protein</keyword>